<dbReference type="EMBL" id="FNGY01000001">
    <property type="protein sequence ID" value="SDL38600.1"/>
    <property type="molecule type" value="Genomic_DNA"/>
</dbReference>
<dbReference type="InterPro" id="IPR013783">
    <property type="entry name" value="Ig-like_fold"/>
</dbReference>
<dbReference type="SUPFAM" id="SSF49785">
    <property type="entry name" value="Galactose-binding domain-like"/>
    <property type="match status" value="1"/>
</dbReference>
<dbReference type="Pfam" id="PF16323">
    <property type="entry name" value="DUF4959"/>
    <property type="match status" value="1"/>
</dbReference>
<evidence type="ECO:0000313" key="3">
    <source>
        <dbReference type="Proteomes" id="UP000183200"/>
    </source>
</evidence>
<dbReference type="InterPro" id="IPR003961">
    <property type="entry name" value="FN3_dom"/>
</dbReference>
<feature type="domain" description="Fibronectin type-III" evidence="1">
    <location>
        <begin position="35"/>
        <end position="128"/>
    </location>
</feature>
<keyword evidence="3" id="KW-1185">Reference proteome</keyword>
<sequence length="391" mass="42852">MKRLINRLCIGMLVVGAIQACKQSDIAPIVNDGVAPGAVTGVTVTNLSGAATLKYSLPSDPDVLYVTAVYKTKQGVERETKVSYYNNTITVVGFADTDPYEVKLYAVDKGGNISQPTSVTVNPLIPPYKVVRNSLKAIANFGGIDVSFQNATEADIAMVVIAPNALGDFTTLNTNYTTLKQGMFMTRDLKAEETKFGVYVRDRWGNISDTLNVTLTPIYEERLDRTKMKALVLQTNTDSPTGYGGSIAGLFDGSLTGGMYHTGDAGRMPQWFTYDMGVSAKLSRMSWWMRQGFYYNLHSPRKVEIWGSNNPSPNGSFDGWVKLTDYEQIKPSGLPNGQLSTADNDAANAGETITIPLDAPKVRYIRFKTLSNWSSGTYVQIFEIAMWGNPQ</sequence>
<dbReference type="InterPro" id="IPR036116">
    <property type="entry name" value="FN3_sf"/>
</dbReference>
<dbReference type="InterPro" id="IPR032164">
    <property type="entry name" value="DUF5000"/>
</dbReference>
<dbReference type="RefSeq" id="WP_074604295.1">
    <property type="nucleotide sequence ID" value="NZ_FNGY01000001.1"/>
</dbReference>
<dbReference type="OrthoDB" id="1312186at2"/>
<dbReference type="Gene3D" id="2.60.120.260">
    <property type="entry name" value="Galactose-binding domain-like"/>
    <property type="match status" value="1"/>
</dbReference>
<dbReference type="Gene3D" id="2.60.40.10">
    <property type="entry name" value="Immunoglobulins"/>
    <property type="match status" value="1"/>
</dbReference>
<proteinExistence type="predicted"/>
<evidence type="ECO:0000313" key="2">
    <source>
        <dbReference type="EMBL" id="SDL38600.1"/>
    </source>
</evidence>
<dbReference type="PROSITE" id="PS50853">
    <property type="entry name" value="FN3"/>
    <property type="match status" value="1"/>
</dbReference>
<dbReference type="PROSITE" id="PS51257">
    <property type="entry name" value="PROKAR_LIPOPROTEIN"/>
    <property type="match status" value="1"/>
</dbReference>
<dbReference type="AlphaFoldDB" id="A0A1G9JLW8"/>
<dbReference type="SUPFAM" id="SSF49265">
    <property type="entry name" value="Fibronectin type III"/>
    <property type="match status" value="1"/>
</dbReference>
<dbReference type="Pfam" id="PF16391">
    <property type="entry name" value="DUF5000"/>
    <property type="match status" value="1"/>
</dbReference>
<accession>A0A1G9JLW8</accession>
<dbReference type="InterPro" id="IPR008979">
    <property type="entry name" value="Galactose-bd-like_sf"/>
</dbReference>
<dbReference type="InterPro" id="IPR033431">
    <property type="entry name" value="DUF5126"/>
</dbReference>
<dbReference type="InterPro" id="IPR032527">
    <property type="entry name" value="DUF4959"/>
</dbReference>
<gene>
    <name evidence="2" type="ORF">SAMN05421820_101312</name>
</gene>
<evidence type="ECO:0000259" key="1">
    <source>
        <dbReference type="PROSITE" id="PS50853"/>
    </source>
</evidence>
<organism evidence="2 3">
    <name type="scientific">Pedobacter steynii</name>
    <dbReference type="NCBI Taxonomy" id="430522"/>
    <lineage>
        <taxon>Bacteria</taxon>
        <taxon>Pseudomonadati</taxon>
        <taxon>Bacteroidota</taxon>
        <taxon>Sphingobacteriia</taxon>
        <taxon>Sphingobacteriales</taxon>
        <taxon>Sphingobacteriaceae</taxon>
        <taxon>Pedobacter</taxon>
    </lineage>
</organism>
<dbReference type="Proteomes" id="UP000183200">
    <property type="component" value="Unassembled WGS sequence"/>
</dbReference>
<protein>
    <recommendedName>
        <fullName evidence="1">Fibronectin type-III domain-containing protein</fullName>
    </recommendedName>
</protein>
<reference evidence="3" key="1">
    <citation type="submission" date="2016-10" db="EMBL/GenBank/DDBJ databases">
        <authorList>
            <person name="Varghese N."/>
            <person name="Submissions S."/>
        </authorList>
    </citation>
    <scope>NUCLEOTIDE SEQUENCE [LARGE SCALE GENOMIC DNA]</scope>
    <source>
        <strain evidence="3">DSM 19110</strain>
    </source>
</reference>
<name>A0A1G9JLW8_9SPHI</name>
<dbReference type="Pfam" id="PF17166">
    <property type="entry name" value="DUF5126"/>
    <property type="match status" value="1"/>
</dbReference>